<dbReference type="GO" id="GO:0007052">
    <property type="term" value="P:mitotic spindle organization"/>
    <property type="evidence" value="ECO:0007669"/>
    <property type="project" value="TreeGrafter"/>
</dbReference>
<dbReference type="GO" id="GO:0005875">
    <property type="term" value="C:microtubule associated complex"/>
    <property type="evidence" value="ECO:0007669"/>
    <property type="project" value="TreeGrafter"/>
</dbReference>
<evidence type="ECO:0000256" key="3">
    <source>
        <dbReference type="ARBA" id="ARBA00022741"/>
    </source>
</evidence>
<keyword evidence="5 9" id="KW-0175">Coiled coil</keyword>
<feature type="region of interest" description="Disordered" evidence="10">
    <location>
        <begin position="830"/>
        <end position="854"/>
    </location>
</feature>
<dbReference type="PANTHER" id="PTHR47969:SF15">
    <property type="entry name" value="CHROMOSOME-ASSOCIATED KINESIN KIF4A-RELATED"/>
    <property type="match status" value="1"/>
</dbReference>
<dbReference type="InterPro" id="IPR027417">
    <property type="entry name" value="P-loop_NTPase"/>
</dbReference>
<feature type="coiled-coil region" evidence="9">
    <location>
        <begin position="442"/>
        <end position="496"/>
    </location>
</feature>
<dbReference type="Pfam" id="PF00225">
    <property type="entry name" value="Kinesin"/>
    <property type="match status" value="1"/>
</dbReference>
<dbReference type="SMART" id="SM00129">
    <property type="entry name" value="KISc"/>
    <property type="match status" value="1"/>
</dbReference>
<dbReference type="Gene3D" id="3.40.850.10">
    <property type="entry name" value="Kinesin motor domain"/>
    <property type="match status" value="1"/>
</dbReference>
<evidence type="ECO:0000259" key="11">
    <source>
        <dbReference type="PROSITE" id="PS50067"/>
    </source>
</evidence>
<dbReference type="SUPFAM" id="SSF52540">
    <property type="entry name" value="P-loop containing nucleoside triphosphate hydrolases"/>
    <property type="match status" value="1"/>
</dbReference>
<evidence type="ECO:0000256" key="6">
    <source>
        <dbReference type="ARBA" id="ARBA00023175"/>
    </source>
</evidence>
<organism evidence="12">
    <name type="scientific">Mantoniella antarctica</name>
    <dbReference type="NCBI Taxonomy" id="81844"/>
    <lineage>
        <taxon>Eukaryota</taxon>
        <taxon>Viridiplantae</taxon>
        <taxon>Chlorophyta</taxon>
        <taxon>Mamiellophyceae</taxon>
        <taxon>Mamiellales</taxon>
        <taxon>Mamiellaceae</taxon>
        <taxon>Mantoniella</taxon>
    </lineage>
</organism>
<name>A0A7S0SK04_9CHLO</name>
<dbReference type="GO" id="GO:0008017">
    <property type="term" value="F:microtubule binding"/>
    <property type="evidence" value="ECO:0007669"/>
    <property type="project" value="InterPro"/>
</dbReference>
<evidence type="ECO:0000256" key="9">
    <source>
        <dbReference type="SAM" id="Coils"/>
    </source>
</evidence>
<keyword evidence="3 7" id="KW-0547">Nucleotide-binding</keyword>
<evidence type="ECO:0000256" key="8">
    <source>
        <dbReference type="RuleBase" id="RU000394"/>
    </source>
</evidence>
<dbReference type="GO" id="GO:0005737">
    <property type="term" value="C:cytoplasm"/>
    <property type="evidence" value="ECO:0007669"/>
    <property type="project" value="UniProtKB-SubCell"/>
</dbReference>
<dbReference type="PANTHER" id="PTHR47969">
    <property type="entry name" value="CHROMOSOME-ASSOCIATED KINESIN KIF4A-RELATED"/>
    <property type="match status" value="1"/>
</dbReference>
<dbReference type="AlphaFoldDB" id="A0A7S0SK04"/>
<comment type="similarity">
    <text evidence="7 8">Belongs to the TRAFAC class myosin-kinesin ATPase superfamily. Kinesin family.</text>
</comment>
<dbReference type="InterPro" id="IPR036961">
    <property type="entry name" value="Kinesin_motor_dom_sf"/>
</dbReference>
<keyword evidence="2" id="KW-0963">Cytoplasm</keyword>
<dbReference type="EMBL" id="HBFC01019898">
    <property type="protein sequence ID" value="CAD8709254.1"/>
    <property type="molecule type" value="Transcribed_RNA"/>
</dbReference>
<gene>
    <name evidence="12" type="ORF">MANT1106_LOCUS11937</name>
</gene>
<feature type="domain" description="Kinesin motor" evidence="11">
    <location>
        <begin position="7"/>
        <end position="361"/>
    </location>
</feature>
<dbReference type="GO" id="GO:0003777">
    <property type="term" value="F:microtubule motor activity"/>
    <property type="evidence" value="ECO:0007669"/>
    <property type="project" value="InterPro"/>
</dbReference>
<dbReference type="GO" id="GO:0005524">
    <property type="term" value="F:ATP binding"/>
    <property type="evidence" value="ECO:0007669"/>
    <property type="project" value="UniProtKB-UniRule"/>
</dbReference>
<evidence type="ECO:0000313" key="12">
    <source>
        <dbReference type="EMBL" id="CAD8709254.1"/>
    </source>
</evidence>
<dbReference type="CDD" id="cd00106">
    <property type="entry name" value="KISc"/>
    <property type="match status" value="1"/>
</dbReference>
<evidence type="ECO:0000256" key="5">
    <source>
        <dbReference type="ARBA" id="ARBA00023054"/>
    </source>
</evidence>
<dbReference type="GO" id="GO:0005874">
    <property type="term" value="C:microtubule"/>
    <property type="evidence" value="ECO:0007669"/>
    <property type="project" value="UniProtKB-KW"/>
</dbReference>
<keyword evidence="6 7" id="KW-0505">Motor protein</keyword>
<accession>A0A7S0SK04</accession>
<dbReference type="GO" id="GO:0051231">
    <property type="term" value="P:spindle elongation"/>
    <property type="evidence" value="ECO:0007669"/>
    <property type="project" value="TreeGrafter"/>
</dbReference>
<evidence type="ECO:0000256" key="10">
    <source>
        <dbReference type="SAM" id="MobiDB-lite"/>
    </source>
</evidence>
<evidence type="ECO:0000256" key="1">
    <source>
        <dbReference type="ARBA" id="ARBA00004496"/>
    </source>
</evidence>
<dbReference type="PROSITE" id="PS50067">
    <property type="entry name" value="KINESIN_MOTOR_2"/>
    <property type="match status" value="1"/>
</dbReference>
<dbReference type="GO" id="GO:0007018">
    <property type="term" value="P:microtubule-based movement"/>
    <property type="evidence" value="ECO:0007669"/>
    <property type="project" value="InterPro"/>
</dbReference>
<protein>
    <recommendedName>
        <fullName evidence="8">Kinesin-like protein</fullName>
    </recommendedName>
</protein>
<dbReference type="InterPro" id="IPR027640">
    <property type="entry name" value="Kinesin-like_fam"/>
</dbReference>
<keyword evidence="4 7" id="KW-0067">ATP-binding</keyword>
<dbReference type="PROSITE" id="PS00411">
    <property type="entry name" value="KINESIN_MOTOR_1"/>
    <property type="match status" value="1"/>
</dbReference>
<dbReference type="PRINTS" id="PR00380">
    <property type="entry name" value="KINESINHEAVY"/>
</dbReference>
<dbReference type="InterPro" id="IPR019821">
    <property type="entry name" value="Kinesin_motor_CS"/>
</dbReference>
<proteinExistence type="inferred from homology"/>
<keyword evidence="8" id="KW-0493">Microtubule</keyword>
<feature type="binding site" evidence="7">
    <location>
        <begin position="104"/>
        <end position="111"/>
    </location>
    <ligand>
        <name>ATP</name>
        <dbReference type="ChEBI" id="CHEBI:30616"/>
    </ligand>
</feature>
<reference evidence="12" key="1">
    <citation type="submission" date="2021-01" db="EMBL/GenBank/DDBJ databases">
        <authorList>
            <person name="Corre E."/>
            <person name="Pelletier E."/>
            <person name="Niang G."/>
            <person name="Scheremetjew M."/>
            <person name="Finn R."/>
            <person name="Kale V."/>
            <person name="Holt S."/>
            <person name="Cochrane G."/>
            <person name="Meng A."/>
            <person name="Brown T."/>
            <person name="Cohen L."/>
        </authorList>
    </citation>
    <scope>NUCLEOTIDE SEQUENCE</scope>
    <source>
        <strain evidence="12">SL-175</strain>
    </source>
</reference>
<feature type="coiled-coil region" evidence="9">
    <location>
        <begin position="650"/>
        <end position="684"/>
    </location>
</feature>
<evidence type="ECO:0000256" key="7">
    <source>
        <dbReference type="PROSITE-ProRule" id="PRU00283"/>
    </source>
</evidence>
<sequence length="921" mass="96796">MAAATGRVNVFSRVRPGVAREDGDQHCVAMIPDDRKCVVRLHDGDAVERVLAGGSVSVKTVEKEYTFDGVFDGECTQREVYEEVGKPVLKDVLQGYNGSILAYGQTGAGKTHSLLNPGMGIDGKPDPKQAGLLPRLVAALFVHIGADLRNVYTVEASMLQIYNENIDCLLGEDREKAAGLQVSGKSEIRGLTWAPCATPHDLLRCFTRGRANLVYAETKMNKTSSRSHAVFQIKVAKRPRATDKASGVKGAAAVEMKATFGKLTVVDLAGSERVKKSGVSGVQLKEASNINSSLLAFGNIVQALAEKKKFVPYRDSKLTRILEDSVGGNCKTSLLVCCSPSSESSDETVSTLEFASRAARIETTATINEGVVTVDAASLIADLAGDGLDTALREKHTQMMALEIKLKCETNKRDAELLKMKDEAAKKQQVEATKASEASKLVDKWRVKAEEAGRRISQLETAVVEAAGAKEAKAGVAKAEREVAALRNTLAVERAEASKLADAAAGDLRAQITATQKLLDESNALAQTLEGRTSDAEHLVVELRTQLDASMATLDAAGADAAAAIAKAAEDNATALRAAEHNAVARAIAAAEAARVEAEDVAAAAVASARGALTADYGQRVDAAASAAADELAAVKATAAASAAARDGDIAALQATAAERTERVAALEEEAEALGSQILTARADLVHQRETAVAEAARLDAAHAGALIALDARRREEAAASALRLAEGEAKHAEEVGALGLRAAAHGKRLSWAFSASRSLLDDANAALARDHGELRARFDARESREDDVRAIAGLKQDVRLLEGTCAGLESETKQLTLRLENRNANDAVFGGGGSVTNRRTAGGSSGRQLSPKRVSVAAAVRPDAAAVPRTTYGPKDGVGFTTLKSQPMRHSMGGWGGESIPPSSSVANATFSRLYPHGMR</sequence>
<evidence type="ECO:0000256" key="2">
    <source>
        <dbReference type="ARBA" id="ARBA00022490"/>
    </source>
</evidence>
<dbReference type="InterPro" id="IPR001752">
    <property type="entry name" value="Kinesin_motor_dom"/>
</dbReference>
<evidence type="ECO:0000256" key="4">
    <source>
        <dbReference type="ARBA" id="ARBA00022840"/>
    </source>
</evidence>
<comment type="subcellular location">
    <subcellularLocation>
        <location evidence="1">Cytoplasm</location>
    </subcellularLocation>
</comment>